<evidence type="ECO:0000256" key="1">
    <source>
        <dbReference type="ARBA" id="ARBA00023015"/>
    </source>
</evidence>
<gene>
    <name evidence="6" type="primary">badR_2</name>
    <name evidence="5" type="ORF">BU200_09900</name>
    <name evidence="6" type="ORF">NCTC12957_01845</name>
</gene>
<reference evidence="5" key="1">
    <citation type="submission" date="2016-12" db="EMBL/GenBank/DDBJ databases">
        <authorList>
            <person name="Song W.-J."/>
            <person name="Kurnit D.M."/>
        </authorList>
    </citation>
    <scope>NUCLEOTIDE SEQUENCE [LARGE SCALE GENOMIC DNA]</scope>
    <source>
        <strain evidence="5">ATCC 51725</strain>
    </source>
</reference>
<keyword evidence="2" id="KW-0238">DNA-binding</keyword>
<dbReference type="InterPro" id="IPR000835">
    <property type="entry name" value="HTH_MarR-typ"/>
</dbReference>
<keyword evidence="7" id="KW-1185">Reference proteome</keyword>
<dbReference type="PANTHER" id="PTHR42756">
    <property type="entry name" value="TRANSCRIPTIONAL REGULATOR, MARR"/>
    <property type="match status" value="1"/>
</dbReference>
<dbReference type="Proteomes" id="UP000255213">
    <property type="component" value="Unassembled WGS sequence"/>
</dbReference>
<dbReference type="SUPFAM" id="SSF46785">
    <property type="entry name" value="Winged helix' DNA-binding domain"/>
    <property type="match status" value="1"/>
</dbReference>
<dbReference type="PROSITE" id="PS50995">
    <property type="entry name" value="HTH_MARR_2"/>
    <property type="match status" value="1"/>
</dbReference>
<reference evidence="7" key="2">
    <citation type="submission" date="2016-12" db="EMBL/GenBank/DDBJ databases">
        <authorList>
            <person name="Gulvik C.A."/>
        </authorList>
    </citation>
    <scope>NUCLEOTIDE SEQUENCE [LARGE SCALE GENOMIC DNA]</scope>
    <source>
        <strain evidence="7">ATCC 51725</strain>
    </source>
</reference>
<name>A0A1Q8E8C4_STRAI</name>
<keyword evidence="3" id="KW-0804">Transcription</keyword>
<dbReference type="PANTHER" id="PTHR42756:SF1">
    <property type="entry name" value="TRANSCRIPTIONAL REPRESSOR OF EMRAB OPERON"/>
    <property type="match status" value="1"/>
</dbReference>
<evidence type="ECO:0000313" key="5">
    <source>
        <dbReference type="EMBL" id="OLF48037.1"/>
    </source>
</evidence>
<sequence length="147" mass="16919">MKENVKKALENNQEALHSLVILHRASNTIYKQEVETLKKYNLTMGQFGVLEALYNKGNLRIQDLIEKLLSTSGNMTVVVRNMIRDGYISRISDPRDKRACLISLTDLGRETIETILPEHYENIGRIFAILSLEEQEVLNSILKKFKK</sequence>
<dbReference type="Gene3D" id="1.10.10.10">
    <property type="entry name" value="Winged helix-like DNA-binding domain superfamily/Winged helix DNA-binding domain"/>
    <property type="match status" value="1"/>
</dbReference>
<evidence type="ECO:0000313" key="6">
    <source>
        <dbReference type="EMBL" id="SUN08254.1"/>
    </source>
</evidence>
<keyword evidence="1" id="KW-0805">Transcription regulation</keyword>
<dbReference type="Pfam" id="PF01047">
    <property type="entry name" value="MarR"/>
    <property type="match status" value="1"/>
</dbReference>
<accession>A0A1Q8E8C4</accession>
<dbReference type="Proteomes" id="UP000186437">
    <property type="component" value="Unassembled WGS sequence"/>
</dbReference>
<dbReference type="EMBL" id="UHEN01000001">
    <property type="protein sequence ID" value="SUN08254.1"/>
    <property type="molecule type" value="Genomic_DNA"/>
</dbReference>
<dbReference type="GO" id="GO:0003677">
    <property type="term" value="F:DNA binding"/>
    <property type="evidence" value="ECO:0007669"/>
    <property type="project" value="UniProtKB-KW"/>
</dbReference>
<dbReference type="OrthoDB" id="9799747at2"/>
<evidence type="ECO:0000256" key="2">
    <source>
        <dbReference type="ARBA" id="ARBA00023125"/>
    </source>
</evidence>
<dbReference type="EMBL" id="MSJL01000074">
    <property type="protein sequence ID" value="OLF48037.1"/>
    <property type="molecule type" value="Genomic_DNA"/>
</dbReference>
<reference evidence="6 8" key="3">
    <citation type="submission" date="2018-06" db="EMBL/GenBank/DDBJ databases">
        <authorList>
            <consortium name="Pathogen Informatics"/>
            <person name="Doyle S."/>
        </authorList>
    </citation>
    <scope>NUCLEOTIDE SEQUENCE [LARGE SCALE GENOMIC DNA]</scope>
    <source>
        <strain evidence="6 8">NCTC12957</strain>
    </source>
</reference>
<dbReference type="InterPro" id="IPR036388">
    <property type="entry name" value="WH-like_DNA-bd_sf"/>
</dbReference>
<evidence type="ECO:0000259" key="4">
    <source>
        <dbReference type="PROSITE" id="PS50995"/>
    </source>
</evidence>
<evidence type="ECO:0000313" key="7">
    <source>
        <dbReference type="Proteomes" id="UP000186437"/>
    </source>
</evidence>
<dbReference type="InterPro" id="IPR036390">
    <property type="entry name" value="WH_DNA-bd_sf"/>
</dbReference>
<dbReference type="AlphaFoldDB" id="A0A1Q8E8C4"/>
<dbReference type="RefSeq" id="WP_075099978.1">
    <property type="nucleotide sequence ID" value="NZ_MSJL01000074.1"/>
</dbReference>
<proteinExistence type="predicted"/>
<organism evidence="5 7">
    <name type="scientific">Streptococcus acidominimus</name>
    <dbReference type="NCBI Taxonomy" id="1326"/>
    <lineage>
        <taxon>Bacteria</taxon>
        <taxon>Bacillati</taxon>
        <taxon>Bacillota</taxon>
        <taxon>Bacilli</taxon>
        <taxon>Lactobacillales</taxon>
        <taxon>Streptococcaceae</taxon>
        <taxon>Streptococcus</taxon>
    </lineage>
</organism>
<dbReference type="PRINTS" id="PR00598">
    <property type="entry name" value="HTHMARR"/>
</dbReference>
<evidence type="ECO:0000313" key="8">
    <source>
        <dbReference type="Proteomes" id="UP000255213"/>
    </source>
</evidence>
<dbReference type="GO" id="GO:0003700">
    <property type="term" value="F:DNA-binding transcription factor activity"/>
    <property type="evidence" value="ECO:0007669"/>
    <property type="project" value="InterPro"/>
</dbReference>
<feature type="domain" description="HTH marR-type" evidence="4">
    <location>
        <begin position="12"/>
        <end position="147"/>
    </location>
</feature>
<protein>
    <submittedName>
        <fullName evidence="5 6">Transcriptional regulator</fullName>
    </submittedName>
</protein>
<evidence type="ECO:0000256" key="3">
    <source>
        <dbReference type="ARBA" id="ARBA00023163"/>
    </source>
</evidence>
<dbReference type="SMART" id="SM00347">
    <property type="entry name" value="HTH_MARR"/>
    <property type="match status" value="1"/>
</dbReference>